<keyword evidence="1 4" id="KW-0349">Heme</keyword>
<comment type="caution">
    <text evidence="6">The sequence shown here is derived from an EMBL/GenBank/DDBJ whole genome shotgun (WGS) entry which is preliminary data.</text>
</comment>
<evidence type="ECO:0000313" key="7">
    <source>
        <dbReference type="Proteomes" id="UP001159100"/>
    </source>
</evidence>
<protein>
    <submittedName>
        <fullName evidence="6">Cytochrome c</fullName>
    </submittedName>
</protein>
<dbReference type="RefSeq" id="WP_282314860.1">
    <property type="nucleotide sequence ID" value="NZ_JARBWL010000001.1"/>
</dbReference>
<name>A0ABT6QIT1_9PSED</name>
<keyword evidence="7" id="KW-1185">Reference proteome</keyword>
<dbReference type="InterPro" id="IPR036909">
    <property type="entry name" value="Cyt_c-like_dom_sf"/>
</dbReference>
<dbReference type="SUPFAM" id="SSF46626">
    <property type="entry name" value="Cytochrome c"/>
    <property type="match status" value="1"/>
</dbReference>
<dbReference type="Gene3D" id="1.10.760.10">
    <property type="entry name" value="Cytochrome c-like domain"/>
    <property type="match status" value="1"/>
</dbReference>
<sequence>MSLRPWLLMLVLLCSACDDMAHQAKVKEQRPGTLFVNSSSSLQPPVGSVARGQLQIEATVQQRPELTEALLARGETEYRIYCTPCHGLSGLGDGLVVGRGFPQPPAFTEPRLLDATDEHLMQVIAQGQSLMYGYASRIKPADRWAIVAHLRLLQLSQHAELSNLPPPLRQAFEAAQP</sequence>
<dbReference type="PANTHER" id="PTHR40394">
    <property type="entry name" value="LIPOPROTEIN-RELATED"/>
    <property type="match status" value="1"/>
</dbReference>
<accession>A0ABT6QIT1</accession>
<dbReference type="EMBL" id="JARBWL010000001">
    <property type="protein sequence ID" value="MDI2590132.1"/>
    <property type="molecule type" value="Genomic_DNA"/>
</dbReference>
<evidence type="ECO:0000256" key="3">
    <source>
        <dbReference type="ARBA" id="ARBA00023004"/>
    </source>
</evidence>
<dbReference type="Proteomes" id="UP001159100">
    <property type="component" value="Unassembled WGS sequence"/>
</dbReference>
<evidence type="ECO:0000259" key="5">
    <source>
        <dbReference type="PROSITE" id="PS51007"/>
    </source>
</evidence>
<feature type="domain" description="Cytochrome c" evidence="5">
    <location>
        <begin position="69"/>
        <end position="154"/>
    </location>
</feature>
<dbReference type="PROSITE" id="PS51007">
    <property type="entry name" value="CYTC"/>
    <property type="match status" value="1"/>
</dbReference>
<proteinExistence type="predicted"/>
<evidence type="ECO:0000256" key="1">
    <source>
        <dbReference type="ARBA" id="ARBA00022617"/>
    </source>
</evidence>
<evidence type="ECO:0000256" key="2">
    <source>
        <dbReference type="ARBA" id="ARBA00022723"/>
    </source>
</evidence>
<reference evidence="6 7" key="1">
    <citation type="submission" date="2023-02" db="EMBL/GenBank/DDBJ databases">
        <title>Pseudomonas chrutzelriedensis sp. nov., a potently antifungal strain isolated from moss.</title>
        <authorList>
            <person name="Schnyder A."/>
            <person name="Kalawong R."/>
            <person name="Eberl L."/>
            <person name="Agnoli K."/>
        </authorList>
    </citation>
    <scope>NUCLEOTIDE SEQUENCE [LARGE SCALE GENOMIC DNA]</scope>
    <source>
        <strain evidence="6 7">681</strain>
    </source>
</reference>
<gene>
    <name evidence="6" type="ORF">POF45_01625</name>
</gene>
<evidence type="ECO:0000313" key="6">
    <source>
        <dbReference type="EMBL" id="MDI2590132.1"/>
    </source>
</evidence>
<keyword evidence="2 4" id="KW-0479">Metal-binding</keyword>
<dbReference type="InterPro" id="IPR009056">
    <property type="entry name" value="Cyt_c-like_dom"/>
</dbReference>
<keyword evidence="3 4" id="KW-0408">Iron</keyword>
<evidence type="ECO:0000256" key="4">
    <source>
        <dbReference type="PROSITE-ProRule" id="PRU00433"/>
    </source>
</evidence>
<dbReference type="PANTHER" id="PTHR40394:SF2">
    <property type="entry name" value="QUINOL:CYTOCHROME C OXIDOREDUCTASE MEMBRANE PROTEIN"/>
    <property type="match status" value="1"/>
</dbReference>
<organism evidence="6 7">
    <name type="scientific">Pseudomonas fungipugnans</name>
    <dbReference type="NCBI Taxonomy" id="3024217"/>
    <lineage>
        <taxon>Bacteria</taxon>
        <taxon>Pseudomonadati</taxon>
        <taxon>Pseudomonadota</taxon>
        <taxon>Gammaproteobacteria</taxon>
        <taxon>Pseudomonadales</taxon>
        <taxon>Pseudomonadaceae</taxon>
        <taxon>Pseudomonas</taxon>
    </lineage>
</organism>
<dbReference type="Pfam" id="PF13442">
    <property type="entry name" value="Cytochrome_CBB3"/>
    <property type="match status" value="1"/>
</dbReference>